<reference evidence="1 2" key="1">
    <citation type="journal article" date="2012" name="Proc. Natl. Acad. Sci. U.S.A.">
        <title>Comparative genomics of Ceriporiopsis subvermispora and Phanerochaete chrysosporium provide insight into selective ligninolysis.</title>
        <authorList>
            <person name="Fernandez-Fueyo E."/>
            <person name="Ruiz-Duenas F.J."/>
            <person name="Ferreira P."/>
            <person name="Floudas D."/>
            <person name="Hibbett D.S."/>
            <person name="Canessa P."/>
            <person name="Larrondo L.F."/>
            <person name="James T.Y."/>
            <person name="Seelenfreund D."/>
            <person name="Lobos S."/>
            <person name="Polanco R."/>
            <person name="Tello M."/>
            <person name="Honda Y."/>
            <person name="Watanabe T."/>
            <person name="Watanabe T."/>
            <person name="Ryu J.S."/>
            <person name="Kubicek C.P."/>
            <person name="Schmoll M."/>
            <person name="Gaskell J."/>
            <person name="Hammel K.E."/>
            <person name="St John F.J."/>
            <person name="Vanden Wymelenberg A."/>
            <person name="Sabat G."/>
            <person name="Splinter BonDurant S."/>
            <person name="Syed K."/>
            <person name="Yadav J.S."/>
            <person name="Doddapaneni H."/>
            <person name="Subramanian V."/>
            <person name="Lavin J.L."/>
            <person name="Oguiza J.A."/>
            <person name="Perez G."/>
            <person name="Pisabarro A.G."/>
            <person name="Ramirez L."/>
            <person name="Santoyo F."/>
            <person name="Master E."/>
            <person name="Coutinho P.M."/>
            <person name="Henrissat B."/>
            <person name="Lombard V."/>
            <person name="Magnuson J.K."/>
            <person name="Kuees U."/>
            <person name="Hori C."/>
            <person name="Igarashi K."/>
            <person name="Samejima M."/>
            <person name="Held B.W."/>
            <person name="Barry K.W."/>
            <person name="LaButti K.M."/>
            <person name="Lapidus A."/>
            <person name="Lindquist E.A."/>
            <person name="Lucas S.M."/>
            <person name="Riley R."/>
            <person name="Salamov A.A."/>
            <person name="Hoffmeister D."/>
            <person name="Schwenk D."/>
            <person name="Hadar Y."/>
            <person name="Yarden O."/>
            <person name="de Vries R.P."/>
            <person name="Wiebenga A."/>
            <person name="Stenlid J."/>
            <person name="Eastwood D."/>
            <person name="Grigoriev I.V."/>
            <person name="Berka R.M."/>
            <person name="Blanchette R.A."/>
            <person name="Kersten P."/>
            <person name="Martinez A.T."/>
            <person name="Vicuna R."/>
            <person name="Cullen D."/>
        </authorList>
    </citation>
    <scope>NUCLEOTIDE SEQUENCE [LARGE SCALE GENOMIC DNA]</scope>
    <source>
        <strain evidence="1 2">B</strain>
    </source>
</reference>
<keyword evidence="2" id="KW-1185">Reference proteome</keyword>
<gene>
    <name evidence="1" type="ORF">CERSUDRAFT_110795</name>
</gene>
<sequence>MATASIVHGLQSPVPSVPACSTCSPQHTEAEDYCHSCGRQWLACKMWYQATDGGKRQRLAEPFIKPGESTANIREMMDILGIPGGNSRLHGLGLGVVPQFPRPSKERKSTRFGRILALASSLPSRRKLSRRKLPNDGACDVAAHATSFGLSRVKAGRLLYAKTALGRRLTKPFRVLTSRTRLMAARPVRDGNTRMLLASPSVGSIDDQGDELLSSSSLQLLVSANNTHHSRFYEHLDGCSSM</sequence>
<dbReference type="OrthoDB" id="2954746at2759"/>
<accession>M2RCU3</accession>
<protein>
    <submittedName>
        <fullName evidence="1">Uncharacterized protein</fullName>
    </submittedName>
</protein>
<dbReference type="EMBL" id="KB445791">
    <property type="protein sequence ID" value="EMD42265.1"/>
    <property type="molecule type" value="Genomic_DNA"/>
</dbReference>
<evidence type="ECO:0000313" key="2">
    <source>
        <dbReference type="Proteomes" id="UP000016930"/>
    </source>
</evidence>
<dbReference type="Proteomes" id="UP000016930">
    <property type="component" value="Unassembled WGS sequence"/>
</dbReference>
<organism evidence="1 2">
    <name type="scientific">Ceriporiopsis subvermispora (strain B)</name>
    <name type="common">White-rot fungus</name>
    <name type="synonym">Gelatoporia subvermispora</name>
    <dbReference type="NCBI Taxonomy" id="914234"/>
    <lineage>
        <taxon>Eukaryota</taxon>
        <taxon>Fungi</taxon>
        <taxon>Dikarya</taxon>
        <taxon>Basidiomycota</taxon>
        <taxon>Agaricomycotina</taxon>
        <taxon>Agaricomycetes</taxon>
        <taxon>Polyporales</taxon>
        <taxon>Gelatoporiaceae</taxon>
        <taxon>Gelatoporia</taxon>
    </lineage>
</organism>
<dbReference type="AlphaFoldDB" id="M2RCU3"/>
<proteinExistence type="predicted"/>
<evidence type="ECO:0000313" key="1">
    <source>
        <dbReference type="EMBL" id="EMD42265.1"/>
    </source>
</evidence>
<dbReference type="HOGENOM" id="CLU_1147066_0_0_1"/>
<name>M2RCU3_CERS8</name>